<comment type="catalytic activity">
    <reaction evidence="7">
        <text>(1S,2R)-1-C-(indol-3-yl)glycerol 3-phosphate + L-serine = D-glyceraldehyde 3-phosphate + L-tryptophan + H2O</text>
        <dbReference type="Rhea" id="RHEA:10532"/>
        <dbReference type="ChEBI" id="CHEBI:15377"/>
        <dbReference type="ChEBI" id="CHEBI:33384"/>
        <dbReference type="ChEBI" id="CHEBI:57912"/>
        <dbReference type="ChEBI" id="CHEBI:58866"/>
        <dbReference type="ChEBI" id="CHEBI:59776"/>
        <dbReference type="EC" id="4.2.1.20"/>
    </reaction>
</comment>
<proteinExistence type="predicted"/>
<evidence type="ECO:0000256" key="3">
    <source>
        <dbReference type="ARBA" id="ARBA00022605"/>
    </source>
</evidence>
<evidence type="ECO:0000256" key="7">
    <source>
        <dbReference type="ARBA" id="ARBA00049047"/>
    </source>
</evidence>
<protein>
    <recommendedName>
        <fullName evidence="2">tryptophan synthase</fullName>
        <ecNumber evidence="2">4.2.1.20</ecNumber>
    </recommendedName>
</protein>
<evidence type="ECO:0000313" key="8">
    <source>
        <dbReference type="EMBL" id="SVD70955.1"/>
    </source>
</evidence>
<dbReference type="UniPathway" id="UPA00035">
    <property type="reaction ID" value="UER00044"/>
</dbReference>
<keyword evidence="6" id="KW-0456">Lyase</keyword>
<dbReference type="InterPro" id="IPR013785">
    <property type="entry name" value="Aldolase_TIM"/>
</dbReference>
<reference evidence="8" key="1">
    <citation type="submission" date="2018-05" db="EMBL/GenBank/DDBJ databases">
        <authorList>
            <person name="Lanie J.A."/>
            <person name="Ng W.-L."/>
            <person name="Kazmierczak K.M."/>
            <person name="Andrzejewski T.M."/>
            <person name="Davidsen T.M."/>
            <person name="Wayne K.J."/>
            <person name="Tettelin H."/>
            <person name="Glass J.I."/>
            <person name="Rusch D."/>
            <person name="Podicherti R."/>
            <person name="Tsui H.-C.T."/>
            <person name="Winkler M.E."/>
        </authorList>
    </citation>
    <scope>NUCLEOTIDE SEQUENCE</scope>
</reference>
<gene>
    <name evidence="8" type="ORF">METZ01_LOCUS423809</name>
</gene>
<evidence type="ECO:0000256" key="5">
    <source>
        <dbReference type="ARBA" id="ARBA00023141"/>
    </source>
</evidence>
<keyword evidence="4" id="KW-0822">Tryptophan biosynthesis</keyword>
<sequence>MLKSSKQKGLITFVTAGDPDYNTSLSIIKSLPDAGADLIEIG</sequence>
<dbReference type="SUPFAM" id="SSF51366">
    <property type="entry name" value="Ribulose-phoshate binding barrel"/>
    <property type="match status" value="1"/>
</dbReference>
<evidence type="ECO:0000256" key="4">
    <source>
        <dbReference type="ARBA" id="ARBA00022822"/>
    </source>
</evidence>
<evidence type="ECO:0000256" key="2">
    <source>
        <dbReference type="ARBA" id="ARBA00012043"/>
    </source>
</evidence>
<dbReference type="Pfam" id="PF00290">
    <property type="entry name" value="Trp_syntA"/>
    <property type="match status" value="1"/>
</dbReference>
<dbReference type="AlphaFoldDB" id="A0A382XK16"/>
<accession>A0A382XK16</accession>
<name>A0A382XK16_9ZZZZ</name>
<keyword evidence="5" id="KW-0057">Aromatic amino acid biosynthesis</keyword>
<dbReference type="InterPro" id="IPR011060">
    <property type="entry name" value="RibuloseP-bd_barrel"/>
</dbReference>
<feature type="non-terminal residue" evidence="8">
    <location>
        <position position="42"/>
    </location>
</feature>
<organism evidence="8">
    <name type="scientific">marine metagenome</name>
    <dbReference type="NCBI Taxonomy" id="408172"/>
    <lineage>
        <taxon>unclassified sequences</taxon>
        <taxon>metagenomes</taxon>
        <taxon>ecological metagenomes</taxon>
    </lineage>
</organism>
<evidence type="ECO:0000256" key="6">
    <source>
        <dbReference type="ARBA" id="ARBA00023239"/>
    </source>
</evidence>
<keyword evidence="3" id="KW-0028">Amino-acid biosynthesis</keyword>
<dbReference type="InterPro" id="IPR002028">
    <property type="entry name" value="Trp_synthase_suA"/>
</dbReference>
<dbReference type="EMBL" id="UINC01168101">
    <property type="protein sequence ID" value="SVD70955.1"/>
    <property type="molecule type" value="Genomic_DNA"/>
</dbReference>
<evidence type="ECO:0000256" key="1">
    <source>
        <dbReference type="ARBA" id="ARBA00004733"/>
    </source>
</evidence>
<dbReference type="Gene3D" id="3.20.20.70">
    <property type="entry name" value="Aldolase class I"/>
    <property type="match status" value="1"/>
</dbReference>
<dbReference type="EC" id="4.2.1.20" evidence="2"/>
<comment type="pathway">
    <text evidence="1">Amino-acid biosynthesis; L-tryptophan biosynthesis; L-tryptophan from chorismate: step 5/5.</text>
</comment>
<dbReference type="GO" id="GO:0004834">
    <property type="term" value="F:tryptophan synthase activity"/>
    <property type="evidence" value="ECO:0007669"/>
    <property type="project" value="UniProtKB-EC"/>
</dbReference>